<keyword evidence="7" id="KW-1185">Reference proteome</keyword>
<dbReference type="InterPro" id="IPR026870">
    <property type="entry name" value="Zinc_ribbon_dom"/>
</dbReference>
<dbReference type="EMBL" id="CP071462">
    <property type="protein sequence ID" value="QSW99226.1"/>
    <property type="molecule type" value="Genomic_DNA"/>
</dbReference>
<protein>
    <submittedName>
        <fullName evidence="6">Zinc-ribbon domain-containing protein</fullName>
    </submittedName>
</protein>
<feature type="transmembrane region" description="Helical" evidence="2">
    <location>
        <begin position="105"/>
        <end position="128"/>
    </location>
</feature>
<dbReference type="Pfam" id="PF26438">
    <property type="entry name" value="DUF8108_N"/>
    <property type="match status" value="1"/>
</dbReference>
<dbReference type="InterPro" id="IPR058962">
    <property type="entry name" value="DUF8108_N"/>
</dbReference>
<feature type="domain" description="Zinc-ribbon" evidence="3">
    <location>
        <begin position="16"/>
        <end position="37"/>
    </location>
</feature>
<evidence type="ECO:0000256" key="1">
    <source>
        <dbReference type="SAM" id="MobiDB-lite"/>
    </source>
</evidence>
<dbReference type="AlphaFoldDB" id="A0A8A2VDC4"/>
<dbReference type="KEGG" id="hakz:J0X25_17900"/>
<evidence type="ECO:0000256" key="2">
    <source>
        <dbReference type="SAM" id="Phobius"/>
    </source>
</evidence>
<dbReference type="Pfam" id="PF26413">
    <property type="entry name" value="DUF8108"/>
    <property type="match status" value="1"/>
</dbReference>
<dbReference type="Proteomes" id="UP000663203">
    <property type="component" value="Chromosome"/>
</dbReference>
<keyword evidence="2" id="KW-0472">Membrane</keyword>
<feature type="compositionally biased region" description="Basic and acidic residues" evidence="1">
    <location>
        <begin position="319"/>
        <end position="332"/>
    </location>
</feature>
<keyword evidence="2" id="KW-0812">Transmembrane</keyword>
<dbReference type="Pfam" id="PF13240">
    <property type="entry name" value="Zn_Ribbon_1"/>
    <property type="match status" value="1"/>
</dbReference>
<keyword evidence="2" id="KW-1133">Transmembrane helix</keyword>
<reference evidence="6 7" key="1">
    <citation type="submission" date="2021-03" db="EMBL/GenBank/DDBJ databases">
        <title>Haloterrigena longa sp. nov. and Haloterrigena limicola sp. nov., extremely halophilic archaea isolated from a salt lake.</title>
        <authorList>
            <person name="Henglin C."/>
        </authorList>
    </citation>
    <scope>NUCLEOTIDE SEQUENCE [LARGE SCALE GENOMIC DNA]</scope>
    <source>
        <strain evidence="6 7">KZCA68</strain>
    </source>
</reference>
<evidence type="ECO:0000259" key="4">
    <source>
        <dbReference type="Pfam" id="PF26413"/>
    </source>
</evidence>
<evidence type="ECO:0000313" key="6">
    <source>
        <dbReference type="EMBL" id="QSW99226.1"/>
    </source>
</evidence>
<sequence length="343" mass="36307">MGGDHRSGGHAGTARYCSNCGTDIEPSTNYCPSCGAATGNAAGRSTDSTAPDRSWTAGRTDRGDGTDRERLERRIATALEEGWELERDFGDHAVLIKRSLGSAGVHALIALFTIWFTMGIGNALYAGYKYFGDVERTVVRPESGARMGSVSADDSVSAQADATANGSASAGSYSVGRIFVVGLLWLFGLALLLEGSLLASGFGLLLLVTGAAMSPSVRRRIRDREPITTTGRTRSVEETVVRSPERPCAVCHDSIAEGIERRYRERVRLLGVSIVTTDRGANYYCHTCAGLGSITRDRGDGSENETETADAAATTETGTKTEETGAETERSAAEPTETNAGTD</sequence>
<dbReference type="InterPro" id="IPR058421">
    <property type="entry name" value="DUF8108_C"/>
</dbReference>
<feature type="region of interest" description="Disordered" evidence="1">
    <location>
        <begin position="295"/>
        <end position="343"/>
    </location>
</feature>
<evidence type="ECO:0000259" key="5">
    <source>
        <dbReference type="Pfam" id="PF26438"/>
    </source>
</evidence>
<name>A0A8A2VDC4_9EURY</name>
<feature type="domain" description="DUF8108" evidence="5">
    <location>
        <begin position="67"/>
        <end position="138"/>
    </location>
</feature>
<dbReference type="GeneID" id="63189219"/>
<proteinExistence type="predicted"/>
<feature type="compositionally biased region" description="Basic and acidic residues" evidence="1">
    <location>
        <begin position="59"/>
        <end position="68"/>
    </location>
</feature>
<evidence type="ECO:0000313" key="7">
    <source>
        <dbReference type="Proteomes" id="UP000663203"/>
    </source>
</evidence>
<feature type="region of interest" description="Disordered" evidence="1">
    <location>
        <begin position="39"/>
        <end position="68"/>
    </location>
</feature>
<organism evidence="6 7">
    <name type="scientific">Haloterrigena alkaliphila</name>
    <dbReference type="NCBI Taxonomy" id="2816475"/>
    <lineage>
        <taxon>Archaea</taxon>
        <taxon>Methanobacteriati</taxon>
        <taxon>Methanobacteriota</taxon>
        <taxon>Stenosarchaea group</taxon>
        <taxon>Halobacteria</taxon>
        <taxon>Halobacteriales</taxon>
        <taxon>Natrialbaceae</taxon>
        <taxon>Haloterrigena</taxon>
    </lineage>
</organism>
<gene>
    <name evidence="6" type="ORF">J0X25_17900</name>
</gene>
<feature type="domain" description="DUF8108" evidence="4">
    <location>
        <begin position="223"/>
        <end position="289"/>
    </location>
</feature>
<dbReference type="RefSeq" id="WP_207288834.1">
    <property type="nucleotide sequence ID" value="NZ_CP071462.1"/>
</dbReference>
<feature type="compositionally biased region" description="Low complexity" evidence="1">
    <location>
        <begin position="309"/>
        <end position="318"/>
    </location>
</feature>
<feature type="transmembrane region" description="Helical" evidence="2">
    <location>
        <begin position="183"/>
        <end position="212"/>
    </location>
</feature>
<accession>A0A8A2VDC4</accession>
<evidence type="ECO:0000259" key="3">
    <source>
        <dbReference type="Pfam" id="PF13240"/>
    </source>
</evidence>